<comment type="caution">
    <text evidence="2">The sequence shown here is derived from an EMBL/GenBank/DDBJ whole genome shotgun (WGS) entry which is preliminary data.</text>
</comment>
<proteinExistence type="predicted"/>
<organism evidence="2 3">
    <name type="scientific">Mycolicibacterium phlei DSM 43239 = CCUG 21000</name>
    <dbReference type="NCBI Taxonomy" id="1226750"/>
    <lineage>
        <taxon>Bacteria</taxon>
        <taxon>Bacillati</taxon>
        <taxon>Actinomycetota</taxon>
        <taxon>Actinomycetes</taxon>
        <taxon>Mycobacteriales</taxon>
        <taxon>Mycobacteriaceae</taxon>
        <taxon>Mycolicibacterium</taxon>
    </lineage>
</organism>
<protein>
    <submittedName>
        <fullName evidence="2">Membrane protein</fullName>
    </submittedName>
</protein>
<feature type="transmembrane region" description="Helical" evidence="1">
    <location>
        <begin position="81"/>
        <end position="103"/>
    </location>
</feature>
<feature type="transmembrane region" description="Helical" evidence="1">
    <location>
        <begin position="47"/>
        <end position="69"/>
    </location>
</feature>
<dbReference type="Proteomes" id="UP000325690">
    <property type="component" value="Unassembled WGS sequence"/>
</dbReference>
<sequence length="130" mass="13611">MTGYADPIMSAPVPRPRVVTAAFWCWVAASVIVMTGGMITATVDYPVFRVAGLLTILAGGAMAFLVGRVRRGADERFRRAALALSLALVAYLVVLSVVGILFWPTLVAALPLFAGAILITRSSASEGDAS</sequence>
<reference evidence="2 3" key="1">
    <citation type="submission" date="2012-10" db="EMBL/GenBank/DDBJ databases">
        <title>The draft sequence of the Mycobacterium pheli genome.</title>
        <authorList>
            <person name="Pettersson B.M.F."/>
            <person name="Das S."/>
            <person name="Dasgupta S."/>
            <person name="Bhattacharya A."/>
            <person name="Kirsebom L.A."/>
        </authorList>
    </citation>
    <scope>NUCLEOTIDE SEQUENCE [LARGE SCALE GENOMIC DNA]</scope>
    <source>
        <strain evidence="2 3">CCUG 21000</strain>
    </source>
</reference>
<keyword evidence="3" id="KW-1185">Reference proteome</keyword>
<dbReference type="AlphaFoldDB" id="A0A5N5VD29"/>
<evidence type="ECO:0000313" key="2">
    <source>
        <dbReference type="EMBL" id="KAB7759861.1"/>
    </source>
</evidence>
<gene>
    <name evidence="2" type="ORF">MPHL21000_02210</name>
</gene>
<dbReference type="EMBL" id="ANBP01000001">
    <property type="protein sequence ID" value="KAB7759861.1"/>
    <property type="molecule type" value="Genomic_DNA"/>
</dbReference>
<keyword evidence="1" id="KW-0472">Membrane</keyword>
<accession>A0A5N5VD29</accession>
<feature type="transmembrane region" description="Helical" evidence="1">
    <location>
        <begin position="21"/>
        <end position="41"/>
    </location>
</feature>
<name>A0A5N5VD29_MYCPH</name>
<keyword evidence="1" id="KW-0812">Transmembrane</keyword>
<evidence type="ECO:0000313" key="3">
    <source>
        <dbReference type="Proteomes" id="UP000325690"/>
    </source>
</evidence>
<keyword evidence="1" id="KW-1133">Transmembrane helix</keyword>
<evidence type="ECO:0000256" key="1">
    <source>
        <dbReference type="SAM" id="Phobius"/>
    </source>
</evidence>